<proteinExistence type="inferred from homology"/>
<dbReference type="PANTHER" id="PTHR30408">
    <property type="entry name" value="TYPE-1 RESTRICTION ENZYME ECOKI SPECIFICITY PROTEIN"/>
    <property type="match status" value="1"/>
</dbReference>
<keyword evidence="2" id="KW-0680">Restriction system</keyword>
<dbReference type="Gene3D" id="1.10.287.1120">
    <property type="entry name" value="Bipartite methylase S protein"/>
    <property type="match status" value="1"/>
</dbReference>
<dbReference type="EMBL" id="AP024485">
    <property type="protein sequence ID" value="BCS89467.1"/>
    <property type="molecule type" value="Genomic_DNA"/>
</dbReference>
<dbReference type="Pfam" id="PF01420">
    <property type="entry name" value="Methylase_S"/>
    <property type="match status" value="2"/>
</dbReference>
<keyword evidence="3" id="KW-0238">DNA-binding</keyword>
<comment type="similarity">
    <text evidence="1">Belongs to the type-I restriction system S methylase family.</text>
</comment>
<organism evidence="6 7">
    <name type="scientific">Pseudodesulfovibrio sediminis</name>
    <dbReference type="NCBI Taxonomy" id="2810563"/>
    <lineage>
        <taxon>Bacteria</taxon>
        <taxon>Pseudomonadati</taxon>
        <taxon>Thermodesulfobacteriota</taxon>
        <taxon>Desulfovibrionia</taxon>
        <taxon>Desulfovibrionales</taxon>
        <taxon>Desulfovibrionaceae</taxon>
    </lineage>
</organism>
<dbReference type="Gene3D" id="3.90.220.20">
    <property type="entry name" value="DNA methylase specificity domains"/>
    <property type="match status" value="2"/>
</dbReference>
<name>A0ABM7P8V2_9BACT</name>
<feature type="domain" description="Type I restriction modification DNA specificity" evidence="5">
    <location>
        <begin position="61"/>
        <end position="167"/>
    </location>
</feature>
<dbReference type="InterPro" id="IPR044946">
    <property type="entry name" value="Restrct_endonuc_typeI_TRD_sf"/>
</dbReference>
<dbReference type="PANTHER" id="PTHR30408:SF12">
    <property type="entry name" value="TYPE I RESTRICTION ENZYME MJAVIII SPECIFICITY SUBUNIT"/>
    <property type="match status" value="1"/>
</dbReference>
<evidence type="ECO:0000313" key="6">
    <source>
        <dbReference type="EMBL" id="BCS89467.1"/>
    </source>
</evidence>
<keyword evidence="7" id="KW-1185">Reference proteome</keyword>
<evidence type="ECO:0000313" key="7">
    <source>
        <dbReference type="Proteomes" id="UP001053296"/>
    </source>
</evidence>
<feature type="domain" description="Type I restriction modification DNA specificity" evidence="5">
    <location>
        <begin position="205"/>
        <end position="360"/>
    </location>
</feature>
<keyword evidence="4" id="KW-0175">Coiled coil</keyword>
<dbReference type="SUPFAM" id="SSF116734">
    <property type="entry name" value="DNA methylase specificity domain"/>
    <property type="match status" value="2"/>
</dbReference>
<feature type="coiled-coil region" evidence="4">
    <location>
        <begin position="341"/>
        <end position="368"/>
    </location>
</feature>
<dbReference type="Proteomes" id="UP001053296">
    <property type="component" value="Chromosome"/>
</dbReference>
<gene>
    <name evidence="6" type="ORF">PSDVSF_27090</name>
</gene>
<reference evidence="6" key="1">
    <citation type="journal article" date="2022" name="Arch. Microbiol.">
        <title>Pseudodesulfovibrio sediminis sp. nov., a mesophilic and neutrophilic sulfate-reducing bacterium isolated from sediment of a brackish lake.</title>
        <authorList>
            <person name="Takahashi A."/>
            <person name="Kojima H."/>
            <person name="Watanabe M."/>
            <person name="Fukui M."/>
        </authorList>
    </citation>
    <scope>NUCLEOTIDE SEQUENCE</scope>
    <source>
        <strain evidence="6">SF6</strain>
    </source>
</reference>
<evidence type="ECO:0000256" key="3">
    <source>
        <dbReference type="ARBA" id="ARBA00023125"/>
    </source>
</evidence>
<protein>
    <submittedName>
        <fullName evidence="6">Type I restriction modification system subunit S</fullName>
    </submittedName>
</protein>
<sequence>MSSPSPQNWGAPKFKELFKKFTSKGHQQEELLSVTQNHGVIPRRMLEGRVMAPQGGTNSYKLIESGDFAVSLRSFQGGIEFSKFKGLISPAYTVLRPTTEICPDFYRHYFKSSAFIEKELYRVTIGIRDGKQISIPDLMHLSVPTPPLHEQKKIAAILSSVDEAINATQAVIDQTRKVKEGLLQDLLTRGIGHTRFKQTEIGEIPEEWVDGKVDDFIVLQRGFDITKKQRGQGSVPVVSSSGVAYYHNEYKVSHPGVVTGRKGKLGLVHYMTQDFWPHDTTLWVKDFKGNDPRFIYWYLIGFGLEKFDAATAVPTLNRNVVHREPAAFPPIEEQKAITVILDEVDNSIQAEEAKLAQLQQTKRGLMQDLLSGDVRVHI</sequence>
<dbReference type="InterPro" id="IPR000055">
    <property type="entry name" value="Restrct_endonuc_typeI_TRD"/>
</dbReference>
<evidence type="ECO:0000256" key="2">
    <source>
        <dbReference type="ARBA" id="ARBA00022747"/>
    </source>
</evidence>
<evidence type="ECO:0000259" key="5">
    <source>
        <dbReference type="Pfam" id="PF01420"/>
    </source>
</evidence>
<evidence type="ECO:0000256" key="4">
    <source>
        <dbReference type="SAM" id="Coils"/>
    </source>
</evidence>
<accession>A0ABM7P8V2</accession>
<evidence type="ECO:0000256" key="1">
    <source>
        <dbReference type="ARBA" id="ARBA00010923"/>
    </source>
</evidence>
<dbReference type="CDD" id="cd17267">
    <property type="entry name" value="RMtype1_S_EcoAO83I-TRD1-CR1_like"/>
    <property type="match status" value="1"/>
</dbReference>
<dbReference type="InterPro" id="IPR052021">
    <property type="entry name" value="Type-I_RS_S_subunit"/>
</dbReference>
<dbReference type="RefSeq" id="WP_229591438.1">
    <property type="nucleotide sequence ID" value="NZ_AP024485.1"/>
</dbReference>